<keyword evidence="4 6" id="KW-1133">Transmembrane helix</keyword>
<dbReference type="AlphaFoldDB" id="A0A7W6DSJ1"/>
<protein>
    <submittedName>
        <fullName evidence="7">Membrane protein</fullName>
    </submittedName>
</protein>
<dbReference type="EMBL" id="JACIEJ010000008">
    <property type="protein sequence ID" value="MBB3986921.1"/>
    <property type="molecule type" value="Genomic_DNA"/>
</dbReference>
<dbReference type="RefSeq" id="WP_183967693.1">
    <property type="nucleotide sequence ID" value="NZ_BAABBZ010000019.1"/>
</dbReference>
<sequence length="325" mass="35617">MENRQPTEPGRDAVITHGIVTDNPVGLLRGEGWQAVWGVVREAGLRLWSDDAFGLAGNVAFRVLLAVFPFLIFTSSMTAFVGSQSMAEDLVSFLIAIVPKTLIEPIIAEVQQVMTVQRGGVLSTGILLTIWFALGGVDGVRIGLNRAYGLRETRSWYVLYPVMVLMVVIASLVLVLVGYLLVLAPRAGSWLHILFPGFDPASVTIKLVRYPAAAIILAFSLFLAHVVLPARRTRFSSIYPGVLFTIAMWTSLTAVFSFYLANFASYATYYAGLAGIVAALYFLYLAALVLIFGGELNRAIRIRRLARALRQNSDDEQDQPITQDA</sequence>
<accession>A0A7W6DSJ1</accession>
<dbReference type="PIRSF" id="PIRSF035875">
    <property type="entry name" value="RNase_BN"/>
    <property type="match status" value="1"/>
</dbReference>
<feature type="transmembrane region" description="Helical" evidence="6">
    <location>
        <begin position="59"/>
        <end position="83"/>
    </location>
</feature>
<feature type="transmembrane region" description="Helical" evidence="6">
    <location>
        <begin position="156"/>
        <end position="182"/>
    </location>
</feature>
<comment type="caution">
    <text evidence="7">The sequence shown here is derived from an EMBL/GenBank/DDBJ whole genome shotgun (WGS) entry which is preliminary data.</text>
</comment>
<evidence type="ECO:0000256" key="3">
    <source>
        <dbReference type="ARBA" id="ARBA00022692"/>
    </source>
</evidence>
<evidence type="ECO:0000256" key="2">
    <source>
        <dbReference type="ARBA" id="ARBA00022475"/>
    </source>
</evidence>
<evidence type="ECO:0000313" key="8">
    <source>
        <dbReference type="Proteomes" id="UP000541426"/>
    </source>
</evidence>
<keyword evidence="3 6" id="KW-0812">Transmembrane</keyword>
<evidence type="ECO:0000313" key="7">
    <source>
        <dbReference type="EMBL" id="MBB3986921.1"/>
    </source>
</evidence>
<keyword evidence="8" id="KW-1185">Reference proteome</keyword>
<comment type="subcellular location">
    <subcellularLocation>
        <location evidence="1">Cell membrane</location>
        <topology evidence="1">Multi-pass membrane protein</topology>
    </subcellularLocation>
</comment>
<feature type="transmembrane region" description="Helical" evidence="6">
    <location>
        <begin position="242"/>
        <end position="261"/>
    </location>
</feature>
<evidence type="ECO:0000256" key="5">
    <source>
        <dbReference type="ARBA" id="ARBA00023136"/>
    </source>
</evidence>
<evidence type="ECO:0000256" key="4">
    <source>
        <dbReference type="ARBA" id="ARBA00022989"/>
    </source>
</evidence>
<dbReference type="PANTHER" id="PTHR30213">
    <property type="entry name" value="INNER MEMBRANE PROTEIN YHJD"/>
    <property type="match status" value="1"/>
</dbReference>
<dbReference type="GO" id="GO:0005886">
    <property type="term" value="C:plasma membrane"/>
    <property type="evidence" value="ECO:0007669"/>
    <property type="project" value="UniProtKB-SubCell"/>
</dbReference>
<evidence type="ECO:0000256" key="1">
    <source>
        <dbReference type="ARBA" id="ARBA00004651"/>
    </source>
</evidence>
<dbReference type="Pfam" id="PF03631">
    <property type="entry name" value="Virul_fac_BrkB"/>
    <property type="match status" value="1"/>
</dbReference>
<feature type="transmembrane region" description="Helical" evidence="6">
    <location>
        <begin position="267"/>
        <end position="294"/>
    </location>
</feature>
<evidence type="ECO:0000256" key="6">
    <source>
        <dbReference type="SAM" id="Phobius"/>
    </source>
</evidence>
<dbReference type="InterPro" id="IPR017039">
    <property type="entry name" value="Virul_fac_BrkB"/>
</dbReference>
<feature type="transmembrane region" description="Helical" evidence="6">
    <location>
        <begin position="120"/>
        <end position="144"/>
    </location>
</feature>
<gene>
    <name evidence="7" type="ORF">GGQ68_003265</name>
</gene>
<dbReference type="NCBIfam" id="TIGR00765">
    <property type="entry name" value="yihY_not_rbn"/>
    <property type="match status" value="1"/>
</dbReference>
<dbReference type="PANTHER" id="PTHR30213:SF0">
    <property type="entry name" value="UPF0761 MEMBRANE PROTEIN YIHY"/>
    <property type="match status" value="1"/>
</dbReference>
<dbReference type="Proteomes" id="UP000541426">
    <property type="component" value="Unassembled WGS sequence"/>
</dbReference>
<feature type="transmembrane region" description="Helical" evidence="6">
    <location>
        <begin position="210"/>
        <end position="230"/>
    </location>
</feature>
<proteinExistence type="predicted"/>
<organism evidence="7 8">
    <name type="scientific">Sagittula marina</name>
    <dbReference type="NCBI Taxonomy" id="943940"/>
    <lineage>
        <taxon>Bacteria</taxon>
        <taxon>Pseudomonadati</taxon>
        <taxon>Pseudomonadota</taxon>
        <taxon>Alphaproteobacteria</taxon>
        <taxon>Rhodobacterales</taxon>
        <taxon>Roseobacteraceae</taxon>
        <taxon>Sagittula</taxon>
    </lineage>
</organism>
<reference evidence="7 8" key="1">
    <citation type="submission" date="2020-08" db="EMBL/GenBank/DDBJ databases">
        <title>Genomic Encyclopedia of Type Strains, Phase IV (KMG-IV): sequencing the most valuable type-strain genomes for metagenomic binning, comparative biology and taxonomic classification.</title>
        <authorList>
            <person name="Goeker M."/>
        </authorList>
    </citation>
    <scope>NUCLEOTIDE SEQUENCE [LARGE SCALE GENOMIC DNA]</scope>
    <source>
        <strain evidence="7 8">DSM 102235</strain>
    </source>
</reference>
<keyword evidence="2" id="KW-1003">Cell membrane</keyword>
<keyword evidence="5 6" id="KW-0472">Membrane</keyword>
<name>A0A7W6DSJ1_9RHOB</name>